<dbReference type="InterPro" id="IPR023296">
    <property type="entry name" value="Glyco_hydro_beta-prop_sf"/>
</dbReference>
<dbReference type="Gene3D" id="2.115.10.20">
    <property type="entry name" value="Glycosyl hydrolase domain, family 43"/>
    <property type="match status" value="1"/>
</dbReference>
<protein>
    <submittedName>
        <fullName evidence="8">Family 43 glycosylhydrolase</fullName>
    </submittedName>
</protein>
<keyword evidence="3 7" id="KW-0378">Hydrolase</keyword>
<gene>
    <name evidence="8" type="ORF">FXV77_04920</name>
</gene>
<keyword evidence="4 7" id="KW-0326">Glycosidase</keyword>
<evidence type="ECO:0000256" key="6">
    <source>
        <dbReference type="PIRSR" id="PIRSR606710-2"/>
    </source>
</evidence>
<dbReference type="PANTHER" id="PTHR43301:SF3">
    <property type="entry name" value="ARABINAN ENDO-1,5-ALPHA-L-ARABINOSIDASE A-RELATED"/>
    <property type="match status" value="1"/>
</dbReference>
<proteinExistence type="inferred from homology"/>
<evidence type="ECO:0000256" key="7">
    <source>
        <dbReference type="RuleBase" id="RU361187"/>
    </source>
</evidence>
<dbReference type="EMBL" id="VTAV01000002">
    <property type="protein sequence ID" value="TYR37353.1"/>
    <property type="molecule type" value="Genomic_DNA"/>
</dbReference>
<evidence type="ECO:0000256" key="3">
    <source>
        <dbReference type="ARBA" id="ARBA00022801"/>
    </source>
</evidence>
<sequence length="548" mass="61439">MKRYCSVVLIFWALIVLSCNKMDSTYREFLKDGPITYMQKADSVRAYAGRERVLLTWRPINDPRVTKVVIYWSSGSGRQEVPISSEKDTLVLIEGLEEGNYVFDFRTYDEKNNQSVKTEVVGMAHGNVYESGLILRSVNHMALTGNALLIRFRPMEGVRGYDGEEVTYTSSADGQEKTIILEEGSFELTIEDFAGEEFTHRSIYKPQALSPDLFYSASENVNIFANQAELEYTNPVFTPILADPSVIRDPLTGFFYAYGTEDRWPNGANRLVPIVRSQDLVNWTFVGNAFSNKPAWKPSGGIWAPDIAYVNGKYHLYYSMSIWDDPDPGIGVAVADYPAGPFSDYGKMFLSSEIDVPNSIDPFYYEDGGKKYLFWGSFDGTPKQGTYAVELSENGRSVKDMSQKFKIAAGDWEAVNIFEKNGYYYFFGSKGGCCDGANSTYRVLVARSTNLLGPYLDKNGNDIASRGNGTLVLQRNAQYAGPGHNAPIVTDSNGDDWMLYHAIDVNNPMVNGVNQRVLMLDKIHWDAEGWPVVNNGYPSFESMLKPVF</sequence>
<dbReference type="GO" id="GO:0005975">
    <property type="term" value="P:carbohydrate metabolic process"/>
    <property type="evidence" value="ECO:0007669"/>
    <property type="project" value="InterPro"/>
</dbReference>
<dbReference type="InterPro" id="IPR050727">
    <property type="entry name" value="GH43_arabinanases"/>
</dbReference>
<dbReference type="SUPFAM" id="SSF75005">
    <property type="entry name" value="Arabinanase/levansucrase/invertase"/>
    <property type="match status" value="1"/>
</dbReference>
<keyword evidence="9" id="KW-1185">Reference proteome</keyword>
<feature type="site" description="Important for catalytic activity, responsible for pKa modulation of the active site Glu and correct orientation of both the proton donor and substrate" evidence="6">
    <location>
        <position position="361"/>
    </location>
</feature>
<feature type="active site" description="Proton donor" evidence="5">
    <location>
        <position position="413"/>
    </location>
</feature>
<evidence type="ECO:0000313" key="8">
    <source>
        <dbReference type="EMBL" id="TYR37353.1"/>
    </source>
</evidence>
<reference evidence="8 9" key="1">
    <citation type="submission" date="2019-08" db="EMBL/GenBank/DDBJ databases">
        <title>Phlebobacter frassis gen. nov. sp. nov., a new member of family Sphingobacteriaceae isolated from sand fly rearing media.</title>
        <authorList>
            <person name="Kakumanu M.L."/>
            <person name="Marayati B.F."/>
            <person name="Wada-Katsumata A."/>
            <person name="Wasserberg G."/>
            <person name="Schal C."/>
            <person name="Apperson C.S."/>
            <person name="Ponnusamy L."/>
        </authorList>
    </citation>
    <scope>NUCLEOTIDE SEQUENCE [LARGE SCALE GENOMIC DNA]</scope>
    <source>
        <strain evidence="8 9">SSI9</strain>
    </source>
</reference>
<dbReference type="AlphaFoldDB" id="A0A5D4HAX5"/>
<dbReference type="RefSeq" id="WP_148918097.1">
    <property type="nucleotide sequence ID" value="NZ_VTAV01000002.1"/>
</dbReference>
<evidence type="ECO:0000256" key="1">
    <source>
        <dbReference type="ARBA" id="ARBA00004834"/>
    </source>
</evidence>
<evidence type="ECO:0000256" key="5">
    <source>
        <dbReference type="PIRSR" id="PIRSR606710-1"/>
    </source>
</evidence>
<comment type="pathway">
    <text evidence="1">Glycan metabolism; L-arabinan degradation.</text>
</comment>
<name>A0A5D4HAX5_9SPHI</name>
<accession>A0A5D4HAX5</accession>
<dbReference type="PROSITE" id="PS51257">
    <property type="entry name" value="PROKAR_LIPOPROTEIN"/>
    <property type="match status" value="1"/>
</dbReference>
<evidence type="ECO:0000256" key="4">
    <source>
        <dbReference type="ARBA" id="ARBA00023295"/>
    </source>
</evidence>
<dbReference type="Pfam" id="PF04616">
    <property type="entry name" value="Glyco_hydro_43"/>
    <property type="match status" value="1"/>
</dbReference>
<dbReference type="PANTHER" id="PTHR43301">
    <property type="entry name" value="ARABINAN ENDO-1,5-ALPHA-L-ARABINOSIDASE"/>
    <property type="match status" value="1"/>
</dbReference>
<organism evidence="8 9">
    <name type="scientific">Sphingobacterium phlebotomi</name>
    <dbReference type="NCBI Taxonomy" id="2605433"/>
    <lineage>
        <taxon>Bacteria</taxon>
        <taxon>Pseudomonadati</taxon>
        <taxon>Bacteroidota</taxon>
        <taxon>Sphingobacteriia</taxon>
        <taxon>Sphingobacteriales</taxon>
        <taxon>Sphingobacteriaceae</taxon>
        <taxon>Sphingobacterium</taxon>
    </lineage>
</organism>
<comment type="caution">
    <text evidence="8">The sequence shown here is derived from an EMBL/GenBank/DDBJ whole genome shotgun (WGS) entry which is preliminary data.</text>
</comment>
<dbReference type="Pfam" id="PF16389">
    <property type="entry name" value="DUF4998"/>
    <property type="match status" value="1"/>
</dbReference>
<dbReference type="GO" id="GO:0004553">
    <property type="term" value="F:hydrolase activity, hydrolyzing O-glycosyl compounds"/>
    <property type="evidence" value="ECO:0007669"/>
    <property type="project" value="InterPro"/>
</dbReference>
<evidence type="ECO:0000256" key="2">
    <source>
        <dbReference type="ARBA" id="ARBA00009865"/>
    </source>
</evidence>
<evidence type="ECO:0000313" key="9">
    <source>
        <dbReference type="Proteomes" id="UP000322362"/>
    </source>
</evidence>
<comment type="similarity">
    <text evidence="2 7">Belongs to the glycosyl hydrolase 43 family.</text>
</comment>
<dbReference type="CDD" id="cd18616">
    <property type="entry name" value="GH43_ABN-like"/>
    <property type="match status" value="1"/>
</dbReference>
<dbReference type="InterPro" id="IPR006710">
    <property type="entry name" value="Glyco_hydro_43"/>
</dbReference>
<dbReference type="Proteomes" id="UP000322362">
    <property type="component" value="Unassembled WGS sequence"/>
</dbReference>
<feature type="active site" description="Proton acceptor" evidence="5">
    <location>
        <position position="243"/>
    </location>
</feature>